<dbReference type="PANTHER" id="PTHR42939:SF1">
    <property type="entry name" value="ABC TRANSPORTER ATP-BINDING PROTEIN ALBC-RELATED"/>
    <property type="match status" value="1"/>
</dbReference>
<keyword evidence="1" id="KW-0813">Transport</keyword>
<dbReference type="CDD" id="cd03230">
    <property type="entry name" value="ABC_DR_subfamily_A"/>
    <property type="match status" value="1"/>
</dbReference>
<proteinExistence type="predicted"/>
<comment type="caution">
    <text evidence="5">The sequence shown here is derived from an EMBL/GenBank/DDBJ whole genome shotgun (WGS) entry which is preliminary data.</text>
</comment>
<dbReference type="SUPFAM" id="SSF52540">
    <property type="entry name" value="P-loop containing nucleoside triphosphate hydrolases"/>
    <property type="match status" value="1"/>
</dbReference>
<sequence>MSYGKGGEFVDNVLLEMRMVRKTIGKKTIIDGLNLAVEKGSILALCGDNGAGKSTILRMVAGILELSSGDITVNGLSRKRDRYRYAEIIGYMPDDYRFGGGLSAEEHLAFWSKLRKAPKERVSELLERVGLSDVRRKPVSAFSKGMRQRLLFAQALLARPALLVLDEPTNGLDPFWMETFIQLVQSAKEEGQSVLFSTHQLDVAEACADRLVFLSGGRIVQEGRSASLRNLYGRTEEAPHDESHP</sequence>
<dbReference type="PROSITE" id="PS50893">
    <property type="entry name" value="ABC_TRANSPORTER_2"/>
    <property type="match status" value="1"/>
</dbReference>
<evidence type="ECO:0000313" key="5">
    <source>
        <dbReference type="EMBL" id="MBO7744242.1"/>
    </source>
</evidence>
<dbReference type="InterPro" id="IPR017871">
    <property type="entry name" value="ABC_transporter-like_CS"/>
</dbReference>
<accession>A0ABS3W7F2</accession>
<protein>
    <submittedName>
        <fullName evidence="5">ABC transporter ATP-binding protein</fullName>
    </submittedName>
</protein>
<gene>
    <name evidence="5" type="ORF">I8J29_08555</name>
</gene>
<dbReference type="Pfam" id="PF00005">
    <property type="entry name" value="ABC_tran"/>
    <property type="match status" value="1"/>
</dbReference>
<dbReference type="InterPro" id="IPR051782">
    <property type="entry name" value="ABC_Transporter_VariousFunc"/>
</dbReference>
<dbReference type="Gene3D" id="3.40.50.300">
    <property type="entry name" value="P-loop containing nucleotide triphosphate hydrolases"/>
    <property type="match status" value="1"/>
</dbReference>
<evidence type="ECO:0000256" key="2">
    <source>
        <dbReference type="ARBA" id="ARBA00022741"/>
    </source>
</evidence>
<keyword evidence="6" id="KW-1185">Reference proteome</keyword>
<dbReference type="InterPro" id="IPR003593">
    <property type="entry name" value="AAA+_ATPase"/>
</dbReference>
<dbReference type="InterPro" id="IPR027417">
    <property type="entry name" value="P-loop_NTPase"/>
</dbReference>
<dbReference type="SMART" id="SM00382">
    <property type="entry name" value="AAA"/>
    <property type="match status" value="1"/>
</dbReference>
<keyword evidence="2" id="KW-0547">Nucleotide-binding</keyword>
<dbReference type="InterPro" id="IPR003439">
    <property type="entry name" value="ABC_transporter-like_ATP-bd"/>
</dbReference>
<dbReference type="EMBL" id="JAGGDJ010000004">
    <property type="protein sequence ID" value="MBO7744242.1"/>
    <property type="molecule type" value="Genomic_DNA"/>
</dbReference>
<dbReference type="PROSITE" id="PS00211">
    <property type="entry name" value="ABC_TRANSPORTER_1"/>
    <property type="match status" value="1"/>
</dbReference>
<evidence type="ECO:0000256" key="3">
    <source>
        <dbReference type="ARBA" id="ARBA00022840"/>
    </source>
</evidence>
<evidence type="ECO:0000259" key="4">
    <source>
        <dbReference type="PROSITE" id="PS50893"/>
    </source>
</evidence>
<dbReference type="Proteomes" id="UP000670947">
    <property type="component" value="Unassembled WGS sequence"/>
</dbReference>
<evidence type="ECO:0000256" key="1">
    <source>
        <dbReference type="ARBA" id="ARBA00022448"/>
    </source>
</evidence>
<keyword evidence="3 5" id="KW-0067">ATP-binding</keyword>
<evidence type="ECO:0000313" key="6">
    <source>
        <dbReference type="Proteomes" id="UP000670947"/>
    </source>
</evidence>
<dbReference type="PANTHER" id="PTHR42939">
    <property type="entry name" value="ABC TRANSPORTER ATP-BINDING PROTEIN ALBC-RELATED"/>
    <property type="match status" value="1"/>
</dbReference>
<reference evidence="5 6" key="1">
    <citation type="submission" date="2021-03" db="EMBL/GenBank/DDBJ databases">
        <title>Paenibacillus artemisicola MWE-103 whole genome sequence.</title>
        <authorList>
            <person name="Ham Y.J."/>
        </authorList>
    </citation>
    <scope>NUCLEOTIDE SEQUENCE [LARGE SCALE GENOMIC DNA]</scope>
    <source>
        <strain evidence="5 6">MWE-103</strain>
    </source>
</reference>
<dbReference type="GO" id="GO:0005524">
    <property type="term" value="F:ATP binding"/>
    <property type="evidence" value="ECO:0007669"/>
    <property type="project" value="UniProtKB-KW"/>
</dbReference>
<feature type="domain" description="ABC transporter" evidence="4">
    <location>
        <begin position="15"/>
        <end position="241"/>
    </location>
</feature>
<organism evidence="5 6">
    <name type="scientific">Paenibacillus artemisiicola</name>
    <dbReference type="NCBI Taxonomy" id="1172618"/>
    <lineage>
        <taxon>Bacteria</taxon>
        <taxon>Bacillati</taxon>
        <taxon>Bacillota</taxon>
        <taxon>Bacilli</taxon>
        <taxon>Bacillales</taxon>
        <taxon>Paenibacillaceae</taxon>
        <taxon>Paenibacillus</taxon>
    </lineage>
</organism>
<name>A0ABS3W7F2_9BACL</name>